<name>A0A1R1K217_ALCXX</name>
<dbReference type="PROSITE" id="PS01332">
    <property type="entry name" value="HTH_RRF2_1"/>
    <property type="match status" value="1"/>
</dbReference>
<dbReference type="Proteomes" id="UP000187251">
    <property type="component" value="Unassembled WGS sequence"/>
</dbReference>
<dbReference type="PANTHER" id="PTHR33221">
    <property type="entry name" value="WINGED HELIX-TURN-HELIX TRANSCRIPTIONAL REGULATOR, RRF2 FAMILY"/>
    <property type="match status" value="1"/>
</dbReference>
<accession>A0A1R1K217</accession>
<evidence type="ECO:0000313" key="2">
    <source>
        <dbReference type="Proteomes" id="UP000187251"/>
    </source>
</evidence>
<dbReference type="InterPro" id="IPR036390">
    <property type="entry name" value="WH_DNA-bd_sf"/>
</dbReference>
<dbReference type="GO" id="GO:0005829">
    <property type="term" value="C:cytosol"/>
    <property type="evidence" value="ECO:0007669"/>
    <property type="project" value="TreeGrafter"/>
</dbReference>
<protein>
    <submittedName>
        <fullName evidence="1">Rrf2 family transcriptional regulator</fullName>
    </submittedName>
</protein>
<dbReference type="RefSeq" id="WP_076408409.1">
    <property type="nucleotide sequence ID" value="NZ_AP028040.1"/>
</dbReference>
<dbReference type="PANTHER" id="PTHR33221:SF13">
    <property type="entry name" value="TRANSCRIPTIONAL REGULATOR-RELATED"/>
    <property type="match status" value="1"/>
</dbReference>
<dbReference type="InterPro" id="IPR030489">
    <property type="entry name" value="TR_Rrf2-type_CS"/>
</dbReference>
<gene>
    <name evidence="1" type="ORF">BIZ92_03815</name>
</gene>
<comment type="caution">
    <text evidence="1">The sequence shown here is derived from an EMBL/GenBank/DDBJ whole genome shotgun (WGS) entry which is preliminary data.</text>
</comment>
<dbReference type="AlphaFoldDB" id="A0A1R1K217"/>
<evidence type="ECO:0000313" key="1">
    <source>
        <dbReference type="EMBL" id="OMG93465.1"/>
    </source>
</evidence>
<dbReference type="InterPro" id="IPR000944">
    <property type="entry name" value="Tscrpt_reg_Rrf2"/>
</dbReference>
<sequence length="159" mass="17231">MKMSEGVEWALHCCLTLAWIGNDGPVPTSRLAAAFELPSHYLNKFLQSLVRAGIFTSSAGAKGGFQLAKAPEAISLLDVVMAIEGDEWAFRCTEIRQRGAGCLAKSNEFTRPCGIAAAMQRAETAWRKELAAQTIADLIKVSPSSGSQRMKQWYAGYSS</sequence>
<dbReference type="Gene3D" id="1.10.10.10">
    <property type="entry name" value="Winged helix-like DNA-binding domain superfamily/Winged helix DNA-binding domain"/>
    <property type="match status" value="1"/>
</dbReference>
<dbReference type="OrthoDB" id="9795923at2"/>
<proteinExistence type="predicted"/>
<dbReference type="NCBIfam" id="TIGR00738">
    <property type="entry name" value="rrf2_super"/>
    <property type="match status" value="1"/>
</dbReference>
<dbReference type="GO" id="GO:0003700">
    <property type="term" value="F:DNA-binding transcription factor activity"/>
    <property type="evidence" value="ECO:0007669"/>
    <property type="project" value="TreeGrafter"/>
</dbReference>
<dbReference type="Pfam" id="PF02082">
    <property type="entry name" value="Rrf2"/>
    <property type="match status" value="1"/>
</dbReference>
<dbReference type="InterPro" id="IPR036388">
    <property type="entry name" value="WH-like_DNA-bd_sf"/>
</dbReference>
<reference evidence="1 2" key="1">
    <citation type="submission" date="2016-09" db="EMBL/GenBank/DDBJ databases">
        <title>Phylogenomics of Achromobacter.</title>
        <authorList>
            <person name="Jeukens J."/>
            <person name="Freschi L."/>
            <person name="Vincent A.T."/>
            <person name="Emond-Rheault J.-G."/>
            <person name="Kukavica-Ibrulj I."/>
            <person name="Charette S.J."/>
            <person name="Levesque R.C."/>
        </authorList>
    </citation>
    <scope>NUCLEOTIDE SEQUENCE [LARGE SCALE GENOMIC DNA]</scope>
    <source>
        <strain evidence="1 2">AUS488</strain>
    </source>
</reference>
<dbReference type="SUPFAM" id="SSF46785">
    <property type="entry name" value="Winged helix' DNA-binding domain"/>
    <property type="match status" value="1"/>
</dbReference>
<organism evidence="1 2">
    <name type="scientific">Alcaligenes xylosoxydans xylosoxydans</name>
    <name type="common">Achromobacter xylosoxidans</name>
    <dbReference type="NCBI Taxonomy" id="85698"/>
    <lineage>
        <taxon>Bacteria</taxon>
        <taxon>Pseudomonadati</taxon>
        <taxon>Pseudomonadota</taxon>
        <taxon>Betaproteobacteria</taxon>
        <taxon>Burkholderiales</taxon>
        <taxon>Alcaligenaceae</taxon>
        <taxon>Achromobacter</taxon>
    </lineage>
</organism>
<dbReference type="EMBL" id="MJMN01000001">
    <property type="protein sequence ID" value="OMG93465.1"/>
    <property type="molecule type" value="Genomic_DNA"/>
</dbReference>